<dbReference type="GO" id="GO:0008878">
    <property type="term" value="F:glucose-1-phosphate adenylyltransferase activity"/>
    <property type="evidence" value="ECO:0007669"/>
    <property type="project" value="UniProtKB-UniRule"/>
</dbReference>
<dbReference type="Gene3D" id="3.90.550.10">
    <property type="entry name" value="Spore Coat Polysaccharide Biosynthesis Protein SpsA, Chain A"/>
    <property type="match status" value="1"/>
</dbReference>
<gene>
    <name evidence="9 12" type="primary">glgC</name>
    <name evidence="12" type="ORF">WQ57_01275</name>
</gene>
<name>A0A0M2T3U7_9BACI</name>
<proteinExistence type="inferred from homology"/>
<comment type="subunit">
    <text evidence="9">Homotetramer.</text>
</comment>
<dbReference type="HAMAP" id="MF_00624">
    <property type="entry name" value="GlgC"/>
    <property type="match status" value="1"/>
</dbReference>
<evidence type="ECO:0000313" key="12">
    <source>
        <dbReference type="EMBL" id="KKK39932.1"/>
    </source>
</evidence>
<evidence type="ECO:0000259" key="10">
    <source>
        <dbReference type="Pfam" id="PF00483"/>
    </source>
</evidence>
<dbReference type="SUPFAM" id="SSF51161">
    <property type="entry name" value="Trimeric LpxA-like enzymes"/>
    <property type="match status" value="1"/>
</dbReference>
<dbReference type="GO" id="GO:0005978">
    <property type="term" value="P:glycogen biosynthetic process"/>
    <property type="evidence" value="ECO:0007669"/>
    <property type="project" value="UniProtKB-UniRule"/>
</dbReference>
<dbReference type="NCBIfam" id="TIGR02091">
    <property type="entry name" value="glgC"/>
    <property type="match status" value="1"/>
</dbReference>
<feature type="binding site" evidence="9">
    <location>
        <position position="164"/>
    </location>
    <ligand>
        <name>alpha-D-glucose 1-phosphate</name>
        <dbReference type="ChEBI" id="CHEBI:58601"/>
    </ligand>
</feature>
<comment type="pathway">
    <text evidence="9">Glycan biosynthesis; glycogen biosynthesis.</text>
</comment>
<evidence type="ECO:0000256" key="7">
    <source>
        <dbReference type="ARBA" id="ARBA00023056"/>
    </source>
</evidence>
<dbReference type="PANTHER" id="PTHR43523">
    <property type="entry name" value="GLUCOSE-1-PHOSPHATE ADENYLYLTRANSFERASE-RELATED"/>
    <property type="match status" value="1"/>
</dbReference>
<accession>A0A0M2T3U7</accession>
<feature type="binding site" evidence="9">
    <location>
        <position position="191"/>
    </location>
    <ligand>
        <name>alpha-D-glucose 1-phosphate</name>
        <dbReference type="ChEBI" id="CHEBI:58601"/>
    </ligand>
</feature>
<protein>
    <recommendedName>
        <fullName evidence="9">Glucose-1-phosphate adenylyltransferase</fullName>
        <ecNumber evidence="9">2.7.7.27</ecNumber>
    </recommendedName>
    <alternativeName>
        <fullName evidence="9">ADP-glucose pyrophosphorylase</fullName>
        <shortName evidence="9">ADPGlc PPase</shortName>
    </alternativeName>
    <alternativeName>
        <fullName evidence="9">ADP-glucose synthase</fullName>
    </alternativeName>
</protein>
<organism evidence="12 13">
    <name type="scientific">Mesobacillus campisalis</name>
    <dbReference type="NCBI Taxonomy" id="1408103"/>
    <lineage>
        <taxon>Bacteria</taxon>
        <taxon>Bacillati</taxon>
        <taxon>Bacillota</taxon>
        <taxon>Bacilli</taxon>
        <taxon>Bacillales</taxon>
        <taxon>Bacillaceae</taxon>
        <taxon>Mesobacillus</taxon>
    </lineage>
</organism>
<evidence type="ECO:0000256" key="8">
    <source>
        <dbReference type="ARBA" id="ARBA00023277"/>
    </source>
</evidence>
<dbReference type="Proteomes" id="UP000034166">
    <property type="component" value="Unassembled WGS sequence"/>
</dbReference>
<keyword evidence="6 9" id="KW-0067">ATP-binding</keyword>
<comment type="similarity">
    <text evidence="1 9">Belongs to the bacterial/plant glucose-1-phosphate adenylyltransferase family.</text>
</comment>
<dbReference type="PROSITE" id="PS00808">
    <property type="entry name" value="ADP_GLC_PYROPHOSPH_1"/>
    <property type="match status" value="1"/>
</dbReference>
<dbReference type="Pfam" id="PF00483">
    <property type="entry name" value="NTP_transferase"/>
    <property type="match status" value="1"/>
</dbReference>
<evidence type="ECO:0000259" key="11">
    <source>
        <dbReference type="Pfam" id="PF24894"/>
    </source>
</evidence>
<feature type="binding site" evidence="9">
    <location>
        <position position="99"/>
    </location>
    <ligand>
        <name>alpha-D-glucose 1-phosphate</name>
        <dbReference type="ChEBI" id="CHEBI:58601"/>
    </ligand>
</feature>
<evidence type="ECO:0000313" key="13">
    <source>
        <dbReference type="Proteomes" id="UP000034166"/>
    </source>
</evidence>
<evidence type="ECO:0000256" key="6">
    <source>
        <dbReference type="ARBA" id="ARBA00022840"/>
    </source>
</evidence>
<keyword evidence="4 9" id="KW-0548">Nucleotidyltransferase</keyword>
<dbReference type="InterPro" id="IPR011004">
    <property type="entry name" value="Trimer_LpxA-like_sf"/>
</dbReference>
<dbReference type="InterPro" id="IPR005835">
    <property type="entry name" value="NTP_transferase_dom"/>
</dbReference>
<feature type="domain" description="Glucose-1-phosphate adenylyltransferase/Bifunctional protein GlmU-like C-terminal hexapeptide" evidence="11">
    <location>
        <begin position="291"/>
        <end position="364"/>
    </location>
</feature>
<feature type="site" description="Could play a key role in the communication between the regulatory and the substrate sites" evidence="9">
    <location>
        <position position="59"/>
    </location>
</feature>
<keyword evidence="7 9" id="KW-0320">Glycogen biosynthesis</keyword>
<dbReference type="Gene3D" id="2.160.10.10">
    <property type="entry name" value="Hexapeptide repeat proteins"/>
    <property type="match status" value="1"/>
</dbReference>
<dbReference type="Pfam" id="PF24894">
    <property type="entry name" value="Hexapep_GlmU"/>
    <property type="match status" value="1"/>
</dbReference>
<comment type="function">
    <text evidence="9">Involved in the biosynthesis of ADP-glucose, a building block required for the elongation reactions to produce glycogen. Catalyzes the reaction between ATP and alpha-D-glucose 1-phosphate (G1P) to produce pyrophosphate and ADP-Glc.</text>
</comment>
<dbReference type="NCBIfam" id="NF003670">
    <property type="entry name" value="PRK05293.1"/>
    <property type="match status" value="1"/>
</dbReference>
<sequence length="381" mass="42517">MGKEMIAMLLAGGRGSRLKKLTEDKAKPAVPYGGKYRIIDFALSNCCNSGVHTVGVLTQYQHHTLKNYIGTGDCWNLNKGEDGLTILSPYDRANEKGLYEGTAHSIYQNLDFIDSHDPEYVLILSGDHIYKMDYSKMLEHHKKHSADATISVIEVPWDEASRFGIMNMNPDSKQITEFEEKPESPNSNLASMGIYIFNWKALKHILTSDNPDGLAFEDFGKDVIPYMIRENYHLSAYQFKGYWKDVGTVESFWEANLDLLRGDQNPLLDDKEWKIYTAQPSQPPLILDESALITQSVLSEGCQVSGHVQRSVLSPGVRVGKGTIIKNSVILPGAVVGDNVKIENAVIDSGTVIESNNNIGYSQEVTLIARKKDHQEEEMSA</sequence>
<dbReference type="OrthoDB" id="9801810at2"/>
<keyword evidence="3 9" id="KW-0808">Transferase</keyword>
<keyword evidence="8 9" id="KW-0119">Carbohydrate metabolism</keyword>
<dbReference type="InterPro" id="IPR023049">
    <property type="entry name" value="GlgC_bac"/>
</dbReference>
<feature type="binding site" evidence="9">
    <location>
        <begin position="180"/>
        <end position="181"/>
    </location>
    <ligand>
        <name>alpha-D-glucose 1-phosphate</name>
        <dbReference type="ChEBI" id="CHEBI:58601"/>
    </ligand>
</feature>
<dbReference type="InterPro" id="IPR011831">
    <property type="entry name" value="ADP-Glc_PPase"/>
</dbReference>
<evidence type="ECO:0000256" key="5">
    <source>
        <dbReference type="ARBA" id="ARBA00022741"/>
    </source>
</evidence>
<dbReference type="RefSeq" id="WP_046521873.1">
    <property type="nucleotide sequence ID" value="NZ_LAYY01000001.1"/>
</dbReference>
<evidence type="ECO:0000256" key="3">
    <source>
        <dbReference type="ARBA" id="ARBA00022679"/>
    </source>
</evidence>
<evidence type="ECO:0000256" key="4">
    <source>
        <dbReference type="ARBA" id="ARBA00022695"/>
    </source>
</evidence>
<dbReference type="SUPFAM" id="SSF53448">
    <property type="entry name" value="Nucleotide-diphospho-sugar transferases"/>
    <property type="match status" value="1"/>
</dbReference>
<evidence type="ECO:0000256" key="9">
    <source>
        <dbReference type="HAMAP-Rule" id="MF_00624"/>
    </source>
</evidence>
<evidence type="ECO:0000256" key="1">
    <source>
        <dbReference type="ARBA" id="ARBA00010443"/>
    </source>
</evidence>
<comment type="catalytic activity">
    <reaction evidence="9">
        <text>alpha-D-glucose 1-phosphate + ATP + H(+) = ADP-alpha-D-glucose + diphosphate</text>
        <dbReference type="Rhea" id="RHEA:12120"/>
        <dbReference type="ChEBI" id="CHEBI:15378"/>
        <dbReference type="ChEBI" id="CHEBI:30616"/>
        <dbReference type="ChEBI" id="CHEBI:33019"/>
        <dbReference type="ChEBI" id="CHEBI:57498"/>
        <dbReference type="ChEBI" id="CHEBI:58601"/>
        <dbReference type="EC" id="2.7.7.27"/>
    </reaction>
</comment>
<dbReference type="InterPro" id="IPR005836">
    <property type="entry name" value="ADP_Glu_pyroP_CS"/>
</dbReference>
<dbReference type="CDD" id="cd04651">
    <property type="entry name" value="LbH_G1P_AT_C"/>
    <property type="match status" value="1"/>
</dbReference>
<comment type="caution">
    <text evidence="9">Lacks conserved residue(s) required for the propagation of feature annotation.</text>
</comment>
<evidence type="ECO:0000256" key="2">
    <source>
        <dbReference type="ARBA" id="ARBA00022600"/>
    </source>
</evidence>
<reference evidence="12 13" key="1">
    <citation type="submission" date="2015-04" db="EMBL/GenBank/DDBJ databases">
        <title>Taxonomic description and genome sequence of Bacillus campisalis sp. nov., a novel member of the genus Bacillus isolated from solar saltern.</title>
        <authorList>
            <person name="Mathan Kumar R."/>
            <person name="Kaur G."/>
            <person name="Kumar A."/>
            <person name="Singh N.K."/>
            <person name="Kaur N."/>
            <person name="Kumar N."/>
            <person name="Mayilraj S."/>
        </authorList>
    </citation>
    <scope>NUCLEOTIDE SEQUENCE [LARGE SCALE GENOMIC DNA]</scope>
    <source>
        <strain evidence="12 13">SA2-6</strain>
    </source>
</reference>
<feature type="domain" description="Nucleotidyl transferase" evidence="10">
    <location>
        <begin position="7"/>
        <end position="260"/>
    </location>
</feature>
<dbReference type="PROSITE" id="PS00810">
    <property type="entry name" value="ADP_GLC_PYROPHOSPH_3"/>
    <property type="match status" value="1"/>
</dbReference>
<keyword evidence="2 9" id="KW-0321">Glycogen metabolism</keyword>
<dbReference type="InterPro" id="IPR029044">
    <property type="entry name" value="Nucleotide-diphossugar_trans"/>
</dbReference>
<dbReference type="InterPro" id="IPR056818">
    <property type="entry name" value="GlmU/GlgC-like_hexapep"/>
</dbReference>
<dbReference type="GO" id="GO:0005524">
    <property type="term" value="F:ATP binding"/>
    <property type="evidence" value="ECO:0007669"/>
    <property type="project" value="UniProtKB-KW"/>
</dbReference>
<keyword evidence="13" id="KW-1185">Reference proteome</keyword>
<dbReference type="PATRIC" id="fig|1408103.3.peg.279"/>
<dbReference type="EC" id="2.7.7.27" evidence="9"/>
<comment type="caution">
    <text evidence="12">The sequence shown here is derived from an EMBL/GenBank/DDBJ whole genome shotgun (WGS) entry which is preliminary data.</text>
</comment>
<dbReference type="UniPathway" id="UPA00164"/>
<dbReference type="CDD" id="cd02508">
    <property type="entry name" value="ADP_Glucose_PP"/>
    <property type="match status" value="1"/>
</dbReference>
<dbReference type="AlphaFoldDB" id="A0A0M2T3U7"/>
<dbReference type="EMBL" id="LAYY01000001">
    <property type="protein sequence ID" value="KKK39932.1"/>
    <property type="molecule type" value="Genomic_DNA"/>
</dbReference>
<keyword evidence="5 9" id="KW-0547">Nucleotide-binding</keyword>
<dbReference type="PANTHER" id="PTHR43523:SF2">
    <property type="entry name" value="GLUCOSE-1-PHOSPHATE ADENYLYLTRANSFERASE"/>
    <property type="match status" value="1"/>
</dbReference>